<accession>A0A370DRB1</accession>
<comment type="caution">
    <text evidence="1">The sequence shown here is derived from an EMBL/GenBank/DDBJ whole genome shotgun (WGS) entry which is preliminary data.</text>
</comment>
<sequence>MSSLAHGNSTLAVEVINISTHGVWLLAHDKELFMSYEDFPWFKEQAVKSIINVEEQSPGHFYWPDIDVDLTGEMIEHPDRFPLKAKIA</sequence>
<dbReference type="AlphaFoldDB" id="A0A370DRB1"/>
<evidence type="ECO:0000313" key="1">
    <source>
        <dbReference type="EMBL" id="RDH87550.1"/>
    </source>
</evidence>
<proteinExistence type="predicted"/>
<dbReference type="Pfam" id="PF10387">
    <property type="entry name" value="DUF2442"/>
    <property type="match status" value="1"/>
</dbReference>
<dbReference type="Proteomes" id="UP000254771">
    <property type="component" value="Unassembled WGS sequence"/>
</dbReference>
<reference evidence="1 2" key="1">
    <citation type="journal article" date="2018" name="ISME J.">
        <title>Endosymbiont genomes yield clues of tubeworm success.</title>
        <authorList>
            <person name="Li Y."/>
            <person name="Liles M.R."/>
            <person name="Halanych K.M."/>
        </authorList>
    </citation>
    <scope>NUCLEOTIDE SEQUENCE [LARGE SCALE GENOMIC DNA]</scope>
    <source>
        <strain evidence="1">A1462</strain>
    </source>
</reference>
<keyword evidence="2" id="KW-1185">Reference proteome</keyword>
<name>A0A370DRB1_9GAMM</name>
<evidence type="ECO:0000313" key="2">
    <source>
        <dbReference type="Proteomes" id="UP000254771"/>
    </source>
</evidence>
<protein>
    <submittedName>
        <fullName evidence="1">Integron cassette protein</fullName>
    </submittedName>
</protein>
<organism evidence="1 2">
    <name type="scientific">endosymbiont of Escarpia spicata</name>
    <dbReference type="NCBI Taxonomy" id="2200908"/>
    <lineage>
        <taxon>Bacteria</taxon>
        <taxon>Pseudomonadati</taxon>
        <taxon>Pseudomonadota</taxon>
        <taxon>Gammaproteobacteria</taxon>
        <taxon>sulfur-oxidizing symbionts</taxon>
    </lineage>
</organism>
<gene>
    <name evidence="1" type="ORF">DIZ78_02985</name>
</gene>
<dbReference type="InterPro" id="IPR018841">
    <property type="entry name" value="DUF2442"/>
</dbReference>
<dbReference type="EMBL" id="QFXE01000005">
    <property type="protein sequence ID" value="RDH87550.1"/>
    <property type="molecule type" value="Genomic_DNA"/>
</dbReference>